<dbReference type="Proteomes" id="UP001325680">
    <property type="component" value="Chromosome"/>
</dbReference>
<evidence type="ECO:0000313" key="3">
    <source>
        <dbReference type="Proteomes" id="UP001325680"/>
    </source>
</evidence>
<accession>A0ABZ0W2Y2</accession>
<dbReference type="RefSeq" id="WP_162817931.1">
    <property type="nucleotide sequence ID" value="NZ_CP139960.1"/>
</dbReference>
<name>A0ABZ0W2Y2_9BACT</name>
<organism evidence="2 3">
    <name type="scientific">Niabella yanshanensis</name>
    <dbReference type="NCBI Taxonomy" id="577386"/>
    <lineage>
        <taxon>Bacteria</taxon>
        <taxon>Pseudomonadati</taxon>
        <taxon>Bacteroidota</taxon>
        <taxon>Chitinophagia</taxon>
        <taxon>Chitinophagales</taxon>
        <taxon>Chitinophagaceae</taxon>
        <taxon>Niabella</taxon>
    </lineage>
</organism>
<gene>
    <name evidence="2" type="ORF">U0035_15535</name>
</gene>
<feature type="chain" id="PRO_5046016760" evidence="1">
    <location>
        <begin position="22"/>
        <end position="360"/>
    </location>
</feature>
<dbReference type="Pfam" id="PF14903">
    <property type="entry name" value="WG_beta_rep"/>
    <property type="match status" value="1"/>
</dbReference>
<sequence>MKYIILSFFLVCLFTAGRAQNDVWTAYWNADTSLYGFKNNIGRVMVEPRFTGAGIARKLEHIMSVIEESPATGKWSAYFLTRTGKKTGFDSLYFFDNVPDCESEGFIRFRDRQLDKVGLLNMNGEVVVPAIYNYLDRVQNGLLTGLTGAQKKSDGEHYYWEGGETVLLDTAGKILIRSFVAPYGINLYSMKRSDHVVDDPVRINYKAVDGRYYSFIDYEKEFAGLLKKLVSELDVDILKQHVFDKLSYYTEQDGWVFKNGASFIDKNYSVLKATLQKLQQPSCDSFITRGGLNPFIYDSKEYEEYFDNCNQAKEWKYPQMSIYINHYGNGKIDYQEGLDFLRTDKGYQLINVNIKKASFQ</sequence>
<dbReference type="InterPro" id="IPR032774">
    <property type="entry name" value="WG_beta_rep"/>
</dbReference>
<evidence type="ECO:0000256" key="1">
    <source>
        <dbReference type="SAM" id="SignalP"/>
    </source>
</evidence>
<keyword evidence="1" id="KW-0732">Signal</keyword>
<protein>
    <submittedName>
        <fullName evidence="2">WG repeat-containing protein</fullName>
    </submittedName>
</protein>
<feature type="signal peptide" evidence="1">
    <location>
        <begin position="1"/>
        <end position="21"/>
    </location>
</feature>
<proteinExistence type="predicted"/>
<dbReference type="EMBL" id="CP139960">
    <property type="protein sequence ID" value="WQD37084.1"/>
    <property type="molecule type" value="Genomic_DNA"/>
</dbReference>
<keyword evidence="3" id="KW-1185">Reference proteome</keyword>
<reference evidence="2 3" key="1">
    <citation type="submission" date="2023-12" db="EMBL/GenBank/DDBJ databases">
        <title>Genome sequencing and assembly of bacterial species from a model synthetic community.</title>
        <authorList>
            <person name="Hogle S.L."/>
        </authorList>
    </citation>
    <scope>NUCLEOTIDE SEQUENCE [LARGE SCALE GENOMIC DNA]</scope>
    <source>
        <strain evidence="2 3">HAMBI_3031</strain>
    </source>
</reference>
<evidence type="ECO:0000313" key="2">
    <source>
        <dbReference type="EMBL" id="WQD37084.1"/>
    </source>
</evidence>